<sequence length="71" mass="8061">MDVAPLIAACRNVNRNSRKSHESHSRCCISAVIRVGRERVTSFIIRVLEVASRKVDKTNETRTATRDTKHI</sequence>
<evidence type="ECO:0000313" key="1">
    <source>
        <dbReference type="EMBL" id="KIL65780.1"/>
    </source>
</evidence>
<gene>
    <name evidence="1" type="ORF">M378DRAFT_161796</name>
</gene>
<dbReference type="InParanoid" id="A0A0C2SR56"/>
<dbReference type="EMBL" id="KN818240">
    <property type="protein sequence ID" value="KIL65780.1"/>
    <property type="molecule type" value="Genomic_DNA"/>
</dbReference>
<name>A0A0C2SR56_AMAMK</name>
<keyword evidence="2" id="KW-1185">Reference proteome</keyword>
<dbReference type="Proteomes" id="UP000054549">
    <property type="component" value="Unassembled WGS sequence"/>
</dbReference>
<dbReference type="HOGENOM" id="CLU_2739487_0_0_1"/>
<organism evidence="1 2">
    <name type="scientific">Amanita muscaria (strain Koide BX008)</name>
    <dbReference type="NCBI Taxonomy" id="946122"/>
    <lineage>
        <taxon>Eukaryota</taxon>
        <taxon>Fungi</taxon>
        <taxon>Dikarya</taxon>
        <taxon>Basidiomycota</taxon>
        <taxon>Agaricomycotina</taxon>
        <taxon>Agaricomycetes</taxon>
        <taxon>Agaricomycetidae</taxon>
        <taxon>Agaricales</taxon>
        <taxon>Pluteineae</taxon>
        <taxon>Amanitaceae</taxon>
        <taxon>Amanita</taxon>
    </lineage>
</organism>
<reference evidence="1 2" key="1">
    <citation type="submission" date="2014-04" db="EMBL/GenBank/DDBJ databases">
        <title>Evolutionary Origins and Diversification of the Mycorrhizal Mutualists.</title>
        <authorList>
            <consortium name="DOE Joint Genome Institute"/>
            <consortium name="Mycorrhizal Genomics Consortium"/>
            <person name="Kohler A."/>
            <person name="Kuo A."/>
            <person name="Nagy L.G."/>
            <person name="Floudas D."/>
            <person name="Copeland A."/>
            <person name="Barry K.W."/>
            <person name="Cichocki N."/>
            <person name="Veneault-Fourrey C."/>
            <person name="LaButti K."/>
            <person name="Lindquist E.A."/>
            <person name="Lipzen A."/>
            <person name="Lundell T."/>
            <person name="Morin E."/>
            <person name="Murat C."/>
            <person name="Riley R."/>
            <person name="Ohm R."/>
            <person name="Sun H."/>
            <person name="Tunlid A."/>
            <person name="Henrissat B."/>
            <person name="Grigoriev I.V."/>
            <person name="Hibbett D.S."/>
            <person name="Martin F."/>
        </authorList>
    </citation>
    <scope>NUCLEOTIDE SEQUENCE [LARGE SCALE GENOMIC DNA]</scope>
    <source>
        <strain evidence="1 2">Koide BX008</strain>
    </source>
</reference>
<evidence type="ECO:0000313" key="2">
    <source>
        <dbReference type="Proteomes" id="UP000054549"/>
    </source>
</evidence>
<protein>
    <submittedName>
        <fullName evidence="1">Uncharacterized protein</fullName>
    </submittedName>
</protein>
<dbReference type="AlphaFoldDB" id="A0A0C2SR56"/>
<proteinExistence type="predicted"/>
<accession>A0A0C2SR56</accession>